<protein>
    <submittedName>
        <fullName evidence="2">Uncharacterized protein</fullName>
    </submittedName>
</protein>
<accession>A0A812UEW6</accession>
<dbReference type="OrthoDB" id="433196at2759"/>
<gene>
    <name evidence="2" type="ORF">SNAT2548_LOCUS32238</name>
</gene>
<evidence type="ECO:0000256" key="1">
    <source>
        <dbReference type="SAM" id="MobiDB-lite"/>
    </source>
</evidence>
<comment type="caution">
    <text evidence="2">The sequence shown here is derived from an EMBL/GenBank/DDBJ whole genome shotgun (WGS) entry which is preliminary data.</text>
</comment>
<dbReference type="Proteomes" id="UP000604046">
    <property type="component" value="Unassembled WGS sequence"/>
</dbReference>
<keyword evidence="3" id="KW-1185">Reference proteome</keyword>
<evidence type="ECO:0000313" key="2">
    <source>
        <dbReference type="EMBL" id="CAE7567936.1"/>
    </source>
</evidence>
<proteinExistence type="predicted"/>
<reference evidence="2" key="1">
    <citation type="submission" date="2021-02" db="EMBL/GenBank/DDBJ databases">
        <authorList>
            <person name="Dougan E. K."/>
            <person name="Rhodes N."/>
            <person name="Thang M."/>
            <person name="Chan C."/>
        </authorList>
    </citation>
    <scope>NUCLEOTIDE SEQUENCE</scope>
</reference>
<sequence>MLDRSVAVGIVSWSLYRGLIFGDGAGLDNMGFAIEGGRAGGVVGERGFRGPDSRKKKASASALLQPQCAAGGPKP</sequence>
<dbReference type="EMBL" id="CAJNDS010002701">
    <property type="protein sequence ID" value="CAE7567936.1"/>
    <property type="molecule type" value="Genomic_DNA"/>
</dbReference>
<organism evidence="2 3">
    <name type="scientific">Symbiodinium natans</name>
    <dbReference type="NCBI Taxonomy" id="878477"/>
    <lineage>
        <taxon>Eukaryota</taxon>
        <taxon>Sar</taxon>
        <taxon>Alveolata</taxon>
        <taxon>Dinophyceae</taxon>
        <taxon>Suessiales</taxon>
        <taxon>Symbiodiniaceae</taxon>
        <taxon>Symbiodinium</taxon>
    </lineage>
</organism>
<name>A0A812UEW6_9DINO</name>
<evidence type="ECO:0000313" key="3">
    <source>
        <dbReference type="Proteomes" id="UP000604046"/>
    </source>
</evidence>
<dbReference type="AlphaFoldDB" id="A0A812UEW6"/>
<feature type="region of interest" description="Disordered" evidence="1">
    <location>
        <begin position="44"/>
        <end position="75"/>
    </location>
</feature>